<evidence type="ECO:0000256" key="10">
    <source>
        <dbReference type="ARBA" id="ARBA00023224"/>
    </source>
</evidence>
<keyword evidence="5 12" id="KW-0812">Transmembrane</keyword>
<feature type="transmembrane region" description="Helical" evidence="13">
    <location>
        <begin position="128"/>
        <end position="146"/>
    </location>
</feature>
<keyword evidence="4 12" id="KW-0716">Sensory transduction</keyword>
<evidence type="ECO:0000256" key="7">
    <source>
        <dbReference type="ARBA" id="ARBA00023040"/>
    </source>
</evidence>
<keyword evidence="10 12" id="KW-0807">Transducer</keyword>
<evidence type="ECO:0000256" key="12">
    <source>
        <dbReference type="RuleBase" id="RU004424"/>
    </source>
</evidence>
<evidence type="ECO:0000256" key="3">
    <source>
        <dbReference type="ARBA" id="ARBA00022480"/>
    </source>
</evidence>
<name>A0ABM0HWP1_CERSS</name>
<feature type="transmembrane region" description="Helical" evidence="13">
    <location>
        <begin position="103"/>
        <end position="121"/>
    </location>
</feature>
<evidence type="ECO:0000256" key="8">
    <source>
        <dbReference type="ARBA" id="ARBA00023136"/>
    </source>
</evidence>
<dbReference type="PANTHER" id="PTHR11394:SF27">
    <property type="entry name" value="TASTE RECEPTOR TYPE 2 MEMBER 20"/>
    <property type="match status" value="1"/>
</dbReference>
<evidence type="ECO:0000256" key="5">
    <source>
        <dbReference type="ARBA" id="ARBA00022692"/>
    </source>
</evidence>
<evidence type="ECO:0000256" key="1">
    <source>
        <dbReference type="ARBA" id="ARBA00004141"/>
    </source>
</evidence>
<reference evidence="15" key="1">
    <citation type="submission" date="2025-08" db="UniProtKB">
        <authorList>
            <consortium name="RefSeq"/>
        </authorList>
    </citation>
    <scope>IDENTIFICATION</scope>
</reference>
<feature type="transmembrane region" description="Helical" evidence="13">
    <location>
        <begin position="6"/>
        <end position="27"/>
    </location>
</feature>
<evidence type="ECO:0000256" key="2">
    <source>
        <dbReference type="ARBA" id="ARBA00007376"/>
    </source>
</evidence>
<dbReference type="RefSeq" id="XP_004435553.1">
    <property type="nucleotide sequence ID" value="XM_004435496.1"/>
</dbReference>
<evidence type="ECO:0000256" key="11">
    <source>
        <dbReference type="RuleBase" id="RU004423"/>
    </source>
</evidence>
<keyword evidence="7 12" id="KW-0297">G-protein coupled receptor</keyword>
<keyword evidence="14" id="KW-1185">Reference proteome</keyword>
<keyword evidence="9 12" id="KW-0675">Receptor</keyword>
<feature type="transmembrane region" description="Helical" evidence="13">
    <location>
        <begin position="47"/>
        <end position="68"/>
    </location>
</feature>
<organism evidence="14 15">
    <name type="scientific">Ceratotherium simum simum</name>
    <name type="common">Southern white rhinoceros</name>
    <dbReference type="NCBI Taxonomy" id="73337"/>
    <lineage>
        <taxon>Eukaryota</taxon>
        <taxon>Metazoa</taxon>
        <taxon>Chordata</taxon>
        <taxon>Craniata</taxon>
        <taxon>Vertebrata</taxon>
        <taxon>Euteleostomi</taxon>
        <taxon>Mammalia</taxon>
        <taxon>Eutheria</taxon>
        <taxon>Laurasiatheria</taxon>
        <taxon>Perissodactyla</taxon>
        <taxon>Rhinocerotidae</taxon>
        <taxon>Ceratotherium</taxon>
    </lineage>
</organism>
<evidence type="ECO:0000256" key="9">
    <source>
        <dbReference type="ARBA" id="ARBA00023170"/>
    </source>
</evidence>
<evidence type="ECO:0000256" key="4">
    <source>
        <dbReference type="ARBA" id="ARBA00022606"/>
    </source>
</evidence>
<dbReference type="Gene3D" id="1.20.1070.10">
    <property type="entry name" value="Rhodopsin 7-helix transmembrane proteins"/>
    <property type="match status" value="1"/>
</dbReference>
<feature type="transmembrane region" description="Helical" evidence="13">
    <location>
        <begin position="223"/>
        <end position="248"/>
    </location>
</feature>
<comment type="subcellular location">
    <subcellularLocation>
        <location evidence="1 12">Membrane</location>
        <topology evidence="1 12">Multi-pass membrane protein</topology>
    </subcellularLocation>
</comment>
<accession>A0ABM0HWP1</accession>
<evidence type="ECO:0000256" key="13">
    <source>
        <dbReference type="SAM" id="Phobius"/>
    </source>
</evidence>
<dbReference type="InterPro" id="IPR007960">
    <property type="entry name" value="TAS2R"/>
</dbReference>
<keyword evidence="8 12" id="KW-0472">Membrane</keyword>
<keyword evidence="6 13" id="KW-1133">Transmembrane helix</keyword>
<feature type="transmembrane region" description="Helical" evidence="13">
    <location>
        <begin position="260"/>
        <end position="281"/>
    </location>
</feature>
<dbReference type="Pfam" id="PF05296">
    <property type="entry name" value="TAS2R"/>
    <property type="match status" value="1"/>
</dbReference>
<dbReference type="Proteomes" id="UP000694910">
    <property type="component" value="Unplaced"/>
</dbReference>
<evidence type="ECO:0000313" key="15">
    <source>
        <dbReference type="RefSeq" id="XP_004435553.1"/>
    </source>
</evidence>
<evidence type="ECO:0000313" key="14">
    <source>
        <dbReference type="Proteomes" id="UP000694910"/>
    </source>
</evidence>
<sequence length="302" mass="34687">MISLLPSIFSILITTEFILGNFANGFIAPVNCIDWVKRKKMSSADQILTALAVSRIGLLWVILINWYTTVLTPVFHNLEVRIIFHIAWAVSNHFSLRLGTSLGIFYLLKIANFSSLIFLYLKQRVKRVLLVILLGSFVFLASYLAVLCIDDNMQTNEYEGNITGNTKLSDILRLSNMTLFTLINFTPFTMSLTSFLLLIISLWKHLKKMQLNGKGSQDISTQVHIRAMQTVVSFLLLYAGYFLALIISYWSSDRLQNEPVFMLCQVLRMLYPSSHSFILIWGNKRLRQVSKNIRKIIRLPYC</sequence>
<proteinExistence type="inferred from homology"/>
<feature type="transmembrane region" description="Helical" evidence="13">
    <location>
        <begin position="179"/>
        <end position="203"/>
    </location>
</feature>
<keyword evidence="3 12" id="KW-0919">Taste</keyword>
<dbReference type="SUPFAM" id="SSF81321">
    <property type="entry name" value="Family A G protein-coupled receptor-like"/>
    <property type="match status" value="1"/>
</dbReference>
<dbReference type="CDD" id="cd15027">
    <property type="entry name" value="7tm_TAS2R43-like"/>
    <property type="match status" value="1"/>
</dbReference>
<dbReference type="GeneID" id="101400368"/>
<gene>
    <name evidence="15" type="primary">LOC101400368</name>
</gene>
<evidence type="ECO:0000256" key="6">
    <source>
        <dbReference type="ARBA" id="ARBA00022989"/>
    </source>
</evidence>
<protein>
    <recommendedName>
        <fullName evidence="12">Taste receptor type 2</fullName>
    </recommendedName>
</protein>
<dbReference type="PANTHER" id="PTHR11394">
    <property type="entry name" value="TASTE RECEPTOR TYPE 2"/>
    <property type="match status" value="1"/>
</dbReference>
<comment type="similarity">
    <text evidence="2 11">Belongs to the G-protein coupled receptor T2R family.</text>
</comment>